<dbReference type="EMBL" id="JACHIF010000008">
    <property type="protein sequence ID" value="MBB5039496.1"/>
    <property type="molecule type" value="Genomic_DNA"/>
</dbReference>
<dbReference type="RefSeq" id="WP_281382954.1">
    <property type="nucleotide sequence ID" value="NZ_JACHIF010000008.1"/>
</dbReference>
<evidence type="ECO:0000313" key="1">
    <source>
        <dbReference type="EMBL" id="MBB5039496.1"/>
    </source>
</evidence>
<organism evidence="1 2">
    <name type="scientific">Prosthecobacter dejongeii</name>
    <dbReference type="NCBI Taxonomy" id="48465"/>
    <lineage>
        <taxon>Bacteria</taxon>
        <taxon>Pseudomonadati</taxon>
        <taxon>Verrucomicrobiota</taxon>
        <taxon>Verrucomicrobiia</taxon>
        <taxon>Verrucomicrobiales</taxon>
        <taxon>Verrucomicrobiaceae</taxon>
        <taxon>Prosthecobacter</taxon>
    </lineage>
</organism>
<dbReference type="AlphaFoldDB" id="A0A7W7YNL1"/>
<protein>
    <submittedName>
        <fullName evidence="1">Uncharacterized protein</fullName>
    </submittedName>
</protein>
<reference evidence="1 2" key="1">
    <citation type="submission" date="2020-08" db="EMBL/GenBank/DDBJ databases">
        <title>Genomic Encyclopedia of Type Strains, Phase IV (KMG-IV): sequencing the most valuable type-strain genomes for metagenomic binning, comparative biology and taxonomic classification.</title>
        <authorList>
            <person name="Goeker M."/>
        </authorList>
    </citation>
    <scope>NUCLEOTIDE SEQUENCE [LARGE SCALE GENOMIC DNA]</scope>
    <source>
        <strain evidence="1 2">DSM 12251</strain>
    </source>
</reference>
<dbReference type="Proteomes" id="UP000534294">
    <property type="component" value="Unassembled WGS sequence"/>
</dbReference>
<proteinExistence type="predicted"/>
<evidence type="ECO:0000313" key="2">
    <source>
        <dbReference type="Proteomes" id="UP000534294"/>
    </source>
</evidence>
<keyword evidence="2" id="KW-1185">Reference proteome</keyword>
<name>A0A7W7YNL1_9BACT</name>
<accession>A0A7W7YNL1</accession>
<gene>
    <name evidence="1" type="ORF">HNQ64_003768</name>
</gene>
<comment type="caution">
    <text evidence="1">The sequence shown here is derived from an EMBL/GenBank/DDBJ whole genome shotgun (WGS) entry which is preliminary data.</text>
</comment>
<sequence>MEVSPNCDNASLEEIQVATDTALTSTAYIRLSAIRCLLHGLTR</sequence>